<dbReference type="Gene3D" id="3.10.520.10">
    <property type="entry name" value="ApbE-like domains"/>
    <property type="match status" value="1"/>
</dbReference>
<name>A0A1H4B7R5_9GAMM</name>
<dbReference type="EMBL" id="FNRJ01000003">
    <property type="protein sequence ID" value="SEA44136.1"/>
    <property type="molecule type" value="Genomic_DNA"/>
</dbReference>
<keyword evidence="5 20" id="KW-0997">Cell inner membrane</keyword>
<dbReference type="SUPFAM" id="SSF143631">
    <property type="entry name" value="ApbE-like"/>
    <property type="match status" value="1"/>
</dbReference>
<keyword evidence="8 18" id="KW-0479">Metal-binding</keyword>
<feature type="binding site" evidence="19">
    <location>
        <position position="301"/>
    </location>
    <ligand>
        <name>Mg(2+)</name>
        <dbReference type="ChEBI" id="CHEBI:18420"/>
    </ligand>
</feature>
<dbReference type="Pfam" id="PF02424">
    <property type="entry name" value="ApbE"/>
    <property type="match status" value="1"/>
</dbReference>
<keyword evidence="4" id="KW-1003">Cell membrane</keyword>
<keyword evidence="12" id="KW-0472">Membrane</keyword>
<gene>
    <name evidence="21" type="ORF">SAMN02745729_103204</name>
</gene>
<dbReference type="EC" id="2.7.1.180" evidence="2 18"/>
<dbReference type="GO" id="GO:0005886">
    <property type="term" value="C:plasma membrane"/>
    <property type="evidence" value="ECO:0007669"/>
    <property type="project" value="UniProtKB-SubCell"/>
</dbReference>
<organism evidence="21 22">
    <name type="scientific">Marinobacterium iners DSM 11526</name>
    <dbReference type="NCBI Taxonomy" id="1122198"/>
    <lineage>
        <taxon>Bacteria</taxon>
        <taxon>Pseudomonadati</taxon>
        <taxon>Pseudomonadota</taxon>
        <taxon>Gammaproteobacteria</taxon>
        <taxon>Oceanospirillales</taxon>
        <taxon>Oceanospirillaceae</taxon>
        <taxon>Marinobacterium</taxon>
    </lineage>
</organism>
<dbReference type="RefSeq" id="WP_091824559.1">
    <property type="nucleotide sequence ID" value="NZ_FNRJ01000003.1"/>
</dbReference>
<dbReference type="PIRSF" id="PIRSF006268">
    <property type="entry name" value="ApbE"/>
    <property type="match status" value="1"/>
</dbReference>
<evidence type="ECO:0000256" key="14">
    <source>
        <dbReference type="ARBA" id="ARBA00023288"/>
    </source>
</evidence>
<evidence type="ECO:0000256" key="6">
    <source>
        <dbReference type="ARBA" id="ARBA00022630"/>
    </source>
</evidence>
<evidence type="ECO:0000313" key="22">
    <source>
        <dbReference type="Proteomes" id="UP000242469"/>
    </source>
</evidence>
<dbReference type="FunFam" id="3.10.520.10:FF:000001">
    <property type="entry name" value="FAD:protein FMN transferase"/>
    <property type="match status" value="1"/>
</dbReference>
<keyword evidence="10 18" id="KW-0274">FAD</keyword>
<evidence type="ECO:0000256" key="11">
    <source>
        <dbReference type="ARBA" id="ARBA00022842"/>
    </source>
</evidence>
<reference evidence="22" key="1">
    <citation type="submission" date="2016-10" db="EMBL/GenBank/DDBJ databases">
        <authorList>
            <person name="Varghese N."/>
            <person name="Submissions S."/>
        </authorList>
    </citation>
    <scope>NUCLEOTIDE SEQUENCE [LARGE SCALE GENOMIC DNA]</scope>
    <source>
        <strain evidence="22">DSM 11526</strain>
    </source>
</reference>
<dbReference type="PROSITE" id="PS51257">
    <property type="entry name" value="PROKAR_LIPOPROTEIN"/>
    <property type="match status" value="1"/>
</dbReference>
<evidence type="ECO:0000256" key="13">
    <source>
        <dbReference type="ARBA" id="ARBA00023139"/>
    </source>
</evidence>
<evidence type="ECO:0000256" key="10">
    <source>
        <dbReference type="ARBA" id="ARBA00022827"/>
    </source>
</evidence>
<dbReference type="Proteomes" id="UP000242469">
    <property type="component" value="Unassembled WGS sequence"/>
</dbReference>
<dbReference type="AlphaFoldDB" id="A0A1H4B7R5"/>
<keyword evidence="22" id="KW-1185">Reference proteome</keyword>
<feature type="binding site" evidence="19">
    <location>
        <position position="297"/>
    </location>
    <ligand>
        <name>Mg(2+)</name>
        <dbReference type="ChEBI" id="CHEBI:18420"/>
    </ligand>
</feature>
<keyword evidence="9" id="KW-0732">Signal</keyword>
<evidence type="ECO:0000256" key="1">
    <source>
        <dbReference type="ARBA" id="ARBA00008282"/>
    </source>
</evidence>
<keyword evidence="13" id="KW-0564">Palmitate</keyword>
<proteinExistence type="inferred from homology"/>
<dbReference type="STRING" id="1122198.SAMN02745729_103204"/>
<evidence type="ECO:0000256" key="20">
    <source>
        <dbReference type="RuleBase" id="RU363002"/>
    </source>
</evidence>
<sequence length="345" mass="38033">MANQIRLTKWLAASLLAVFVLGLLGCDSRPRERIVSFDGLTMGTSFSVKWVAEDDTRVASIRAKAGALLAEVNRQMSTYIDDSELSKLNSVELGYAQTIPAELMFVLQESQRISEWTDGAFDVTVGPLVNLWGFGPDGRIIHAPTDEQIEHLRERIGYRFVELIPATRQVRRLGEQYIDLSAIAKGYGVDALANLLEQEGVDRYLVEIGGELRAEGLKPDGSAWKLAIEAPVAGVERVAQTIISLESDAVATSGDYRNYFEEDGVRYSHTIDPRTARPITHRLASVTVIRPTCAEADALATALMVMGEEQGYNFAIEHNVKAFFISKGAEGFITRATPDFEAYLN</sequence>
<dbReference type="InterPro" id="IPR024932">
    <property type="entry name" value="ApbE"/>
</dbReference>
<accession>A0A1H4B7R5</accession>
<dbReference type="PANTHER" id="PTHR30040:SF2">
    <property type="entry name" value="FAD:PROTEIN FMN TRANSFERASE"/>
    <property type="match status" value="1"/>
</dbReference>
<keyword evidence="6 18" id="KW-0285">Flavoprotein</keyword>
<feature type="binding site" evidence="19">
    <location>
        <position position="182"/>
    </location>
    <ligand>
        <name>Mg(2+)</name>
        <dbReference type="ChEBI" id="CHEBI:18420"/>
    </ligand>
</feature>
<evidence type="ECO:0000256" key="16">
    <source>
        <dbReference type="ARBA" id="ARBA00048540"/>
    </source>
</evidence>
<evidence type="ECO:0000256" key="17">
    <source>
        <dbReference type="ARBA" id="ARBA00060485"/>
    </source>
</evidence>
<keyword evidence="14 20" id="KW-0449">Lipoprotein</keyword>
<evidence type="ECO:0000256" key="7">
    <source>
        <dbReference type="ARBA" id="ARBA00022679"/>
    </source>
</evidence>
<comment type="cofactor">
    <cofactor evidence="19">
        <name>Mg(2+)</name>
        <dbReference type="ChEBI" id="CHEBI:18420"/>
    </cofactor>
    <cofactor evidence="19">
        <name>Mn(2+)</name>
        <dbReference type="ChEBI" id="CHEBI:29035"/>
    </cofactor>
    <text evidence="19">Magnesium. Can also use manganese.</text>
</comment>
<comment type="subcellular location">
    <subcellularLocation>
        <location evidence="17 20">Cell inner membrane</location>
        <topology evidence="17 20">Lipid-anchor</topology>
        <orientation evidence="17 20">Periplasmic side</orientation>
    </subcellularLocation>
</comment>
<dbReference type="GO" id="GO:0046872">
    <property type="term" value="F:metal ion binding"/>
    <property type="evidence" value="ECO:0007669"/>
    <property type="project" value="UniProtKB-UniRule"/>
</dbReference>
<evidence type="ECO:0000256" key="19">
    <source>
        <dbReference type="PIRSR" id="PIRSR006268-2"/>
    </source>
</evidence>
<dbReference type="GO" id="GO:0016740">
    <property type="term" value="F:transferase activity"/>
    <property type="evidence" value="ECO:0007669"/>
    <property type="project" value="UniProtKB-UniRule"/>
</dbReference>
<comment type="catalytic activity">
    <reaction evidence="16 18 20">
        <text>L-threonyl-[protein] + FAD = FMN-L-threonyl-[protein] + AMP + H(+)</text>
        <dbReference type="Rhea" id="RHEA:36847"/>
        <dbReference type="Rhea" id="RHEA-COMP:11060"/>
        <dbReference type="Rhea" id="RHEA-COMP:11061"/>
        <dbReference type="ChEBI" id="CHEBI:15378"/>
        <dbReference type="ChEBI" id="CHEBI:30013"/>
        <dbReference type="ChEBI" id="CHEBI:57692"/>
        <dbReference type="ChEBI" id="CHEBI:74257"/>
        <dbReference type="ChEBI" id="CHEBI:456215"/>
        <dbReference type="EC" id="2.7.1.180"/>
    </reaction>
</comment>
<dbReference type="OrthoDB" id="9778595at2"/>
<comment type="function">
    <text evidence="20">Flavin transferase that catalyzes the transfer of the FMN moiety of FAD and its covalent binding to the hydroxyl group of a threonine residue in a target flavoprotein.</text>
</comment>
<evidence type="ECO:0000256" key="8">
    <source>
        <dbReference type="ARBA" id="ARBA00022723"/>
    </source>
</evidence>
<keyword evidence="7 18" id="KW-0808">Transferase</keyword>
<evidence type="ECO:0000256" key="5">
    <source>
        <dbReference type="ARBA" id="ARBA00022519"/>
    </source>
</evidence>
<evidence type="ECO:0000256" key="2">
    <source>
        <dbReference type="ARBA" id="ARBA00011955"/>
    </source>
</evidence>
<evidence type="ECO:0000256" key="4">
    <source>
        <dbReference type="ARBA" id="ARBA00022475"/>
    </source>
</evidence>
<dbReference type="InterPro" id="IPR003374">
    <property type="entry name" value="ApbE-like_sf"/>
</dbReference>
<evidence type="ECO:0000256" key="3">
    <source>
        <dbReference type="ARBA" id="ARBA00016337"/>
    </source>
</evidence>
<comment type="similarity">
    <text evidence="1 18 20">Belongs to the ApbE family.</text>
</comment>
<evidence type="ECO:0000313" key="21">
    <source>
        <dbReference type="EMBL" id="SEA44136.1"/>
    </source>
</evidence>
<evidence type="ECO:0000256" key="9">
    <source>
        <dbReference type="ARBA" id="ARBA00022729"/>
    </source>
</evidence>
<evidence type="ECO:0000256" key="12">
    <source>
        <dbReference type="ARBA" id="ARBA00023136"/>
    </source>
</evidence>
<evidence type="ECO:0000256" key="15">
    <source>
        <dbReference type="ARBA" id="ARBA00031306"/>
    </source>
</evidence>
<protein>
    <recommendedName>
        <fullName evidence="3 18">FAD:protein FMN transferase</fullName>
        <ecNumber evidence="2 18">2.7.1.180</ecNumber>
    </recommendedName>
    <alternativeName>
        <fullName evidence="15 18">Flavin transferase</fullName>
    </alternativeName>
</protein>
<evidence type="ECO:0000256" key="18">
    <source>
        <dbReference type="PIRNR" id="PIRNR006268"/>
    </source>
</evidence>
<keyword evidence="11 18" id="KW-0460">Magnesium</keyword>
<dbReference type="PANTHER" id="PTHR30040">
    <property type="entry name" value="THIAMINE BIOSYNTHESIS LIPOPROTEIN APBE"/>
    <property type="match status" value="1"/>
</dbReference>